<accession>A0AAV6MSN1</accession>
<comment type="caution">
    <text evidence="6">The sequence shown here is derived from an EMBL/GenBank/DDBJ whole genome shotgun (WGS) entry which is preliminary data.</text>
</comment>
<sequence>MSTAAVIAHSSSWSRALINISPYTFSAVGIAIAIGVSVLGAAWGIYITGSSLIGAAIKAPRITSKNLISVIFCEAVAIYGVIVAIILQTKLESVSASQIYAPESLRAGYAIFASGIIVGFANLVCGFDIFSLTWFIQSKSSNLALLLRFILIVCSESFLMLCLKAVCGNHWKQLCVIRCPNSSLFVKILVIEIFGSALGLFGVIVGIIMSAQASWPAKTG</sequence>
<protein>
    <submittedName>
        <fullName evidence="6">V-type proton ATPase subunit c''1</fullName>
    </submittedName>
</protein>
<evidence type="ECO:0000313" key="6">
    <source>
        <dbReference type="EMBL" id="KAG6585448.1"/>
    </source>
</evidence>
<dbReference type="EMBL" id="JAGKQH010000012">
    <property type="protein sequence ID" value="KAG6585448.1"/>
    <property type="molecule type" value="Genomic_DNA"/>
</dbReference>
<feature type="non-terminal residue" evidence="6">
    <location>
        <position position="1"/>
    </location>
</feature>
<evidence type="ECO:0000256" key="4">
    <source>
        <dbReference type="SAM" id="Phobius"/>
    </source>
</evidence>
<dbReference type="Pfam" id="PF00137">
    <property type="entry name" value="ATP-synt_C"/>
    <property type="match status" value="1"/>
</dbReference>
<dbReference type="AlphaFoldDB" id="A0AAV6MSN1"/>
<keyword evidence="4" id="KW-0812">Transmembrane</keyword>
<evidence type="ECO:0000256" key="3">
    <source>
        <dbReference type="ARBA" id="ARBA00023065"/>
    </source>
</evidence>
<dbReference type="GO" id="GO:0033177">
    <property type="term" value="C:proton-transporting two-sector ATPase complex, proton-transporting domain"/>
    <property type="evidence" value="ECO:0007669"/>
    <property type="project" value="InterPro"/>
</dbReference>
<dbReference type="CDD" id="cd18177">
    <property type="entry name" value="ATP-synt_Vo_c_ATP6F_rpt1"/>
    <property type="match status" value="1"/>
</dbReference>
<proteinExistence type="inferred from homology"/>
<keyword evidence="7" id="KW-1185">Reference proteome</keyword>
<keyword evidence="3" id="KW-0406">Ion transport</keyword>
<reference evidence="6 7" key="1">
    <citation type="journal article" date="2021" name="Hortic Res">
        <title>The domestication of Cucurbita argyrosperma as revealed by the genome of its wild relative.</title>
        <authorList>
            <person name="Barrera-Redondo J."/>
            <person name="Sanchez-de la Vega G."/>
            <person name="Aguirre-Liguori J.A."/>
            <person name="Castellanos-Morales G."/>
            <person name="Gutierrez-Guerrero Y.T."/>
            <person name="Aguirre-Dugua X."/>
            <person name="Aguirre-Planter E."/>
            <person name="Tenaillon M.I."/>
            <person name="Lira-Saade R."/>
            <person name="Eguiarte L.E."/>
        </authorList>
    </citation>
    <scope>NUCLEOTIDE SEQUENCE [LARGE SCALE GENOMIC DNA]</scope>
    <source>
        <strain evidence="6">JBR-2021</strain>
    </source>
</reference>
<dbReference type="Proteomes" id="UP000685013">
    <property type="component" value="Chromosome 12"/>
</dbReference>
<feature type="transmembrane region" description="Helical" evidence="4">
    <location>
        <begin position="107"/>
        <end position="136"/>
    </location>
</feature>
<evidence type="ECO:0000313" key="7">
    <source>
        <dbReference type="Proteomes" id="UP000685013"/>
    </source>
</evidence>
<feature type="domain" description="V-ATPase proteolipid subunit C-like" evidence="5">
    <location>
        <begin position="29"/>
        <end position="87"/>
    </location>
</feature>
<keyword evidence="2" id="KW-0813">Transport</keyword>
<dbReference type="InterPro" id="IPR002379">
    <property type="entry name" value="ATPase_proteolipid_c-like_dom"/>
</dbReference>
<evidence type="ECO:0000256" key="1">
    <source>
        <dbReference type="ARBA" id="ARBA00007296"/>
    </source>
</evidence>
<comment type="similarity">
    <text evidence="1">Belongs to the V-ATPase proteolipid subunit family.</text>
</comment>
<evidence type="ECO:0000256" key="2">
    <source>
        <dbReference type="ARBA" id="ARBA00022448"/>
    </source>
</evidence>
<name>A0AAV6MSN1_9ROSI</name>
<feature type="transmembrane region" description="Helical" evidence="4">
    <location>
        <begin position="186"/>
        <end position="208"/>
    </location>
</feature>
<dbReference type="PANTHER" id="PTHR10263">
    <property type="entry name" value="V-TYPE PROTON ATPASE PROTEOLIPID SUBUNIT"/>
    <property type="match status" value="1"/>
</dbReference>
<keyword evidence="4" id="KW-0472">Membrane</keyword>
<organism evidence="6 7">
    <name type="scientific">Cucurbita argyrosperma subsp. sororia</name>
    <dbReference type="NCBI Taxonomy" id="37648"/>
    <lineage>
        <taxon>Eukaryota</taxon>
        <taxon>Viridiplantae</taxon>
        <taxon>Streptophyta</taxon>
        <taxon>Embryophyta</taxon>
        <taxon>Tracheophyta</taxon>
        <taxon>Spermatophyta</taxon>
        <taxon>Magnoliopsida</taxon>
        <taxon>eudicotyledons</taxon>
        <taxon>Gunneridae</taxon>
        <taxon>Pentapetalae</taxon>
        <taxon>rosids</taxon>
        <taxon>fabids</taxon>
        <taxon>Cucurbitales</taxon>
        <taxon>Cucurbitaceae</taxon>
        <taxon>Cucurbiteae</taxon>
        <taxon>Cucurbita</taxon>
    </lineage>
</organism>
<dbReference type="GO" id="GO:0015078">
    <property type="term" value="F:proton transmembrane transporter activity"/>
    <property type="evidence" value="ECO:0007669"/>
    <property type="project" value="InterPro"/>
</dbReference>
<keyword evidence="4" id="KW-1133">Transmembrane helix</keyword>
<feature type="transmembrane region" description="Helical" evidence="4">
    <location>
        <begin position="20"/>
        <end position="46"/>
    </location>
</feature>
<evidence type="ECO:0000259" key="5">
    <source>
        <dbReference type="Pfam" id="PF00137"/>
    </source>
</evidence>
<feature type="transmembrane region" description="Helical" evidence="4">
    <location>
        <begin position="143"/>
        <end position="166"/>
    </location>
</feature>
<gene>
    <name evidence="6" type="primary">VHA-c''1</name>
    <name evidence="6" type="ORF">SDJN03_18181</name>
</gene>
<feature type="transmembrane region" description="Helical" evidence="4">
    <location>
        <begin position="67"/>
        <end position="87"/>
    </location>
</feature>